<dbReference type="GO" id="GO:0005524">
    <property type="term" value="F:ATP binding"/>
    <property type="evidence" value="ECO:0007669"/>
    <property type="project" value="UniProtKB-UniRule"/>
</dbReference>
<protein>
    <recommendedName>
        <fullName evidence="15">Riboflavin biosynthesis protein</fullName>
    </recommendedName>
    <domain>
        <recommendedName>
            <fullName evidence="15">Riboflavin kinase</fullName>
            <ecNumber evidence="15">2.7.1.26</ecNumber>
        </recommendedName>
        <alternativeName>
            <fullName evidence="15">Flavokinase</fullName>
        </alternativeName>
    </domain>
    <domain>
        <recommendedName>
            <fullName evidence="15">FMN adenylyltransferase</fullName>
            <ecNumber evidence="15">2.7.7.2</ecNumber>
        </recommendedName>
        <alternativeName>
            <fullName evidence="15">FAD pyrophosphorylase</fullName>
        </alternativeName>
        <alternativeName>
            <fullName evidence="15">FAD synthase</fullName>
        </alternativeName>
    </domain>
</protein>
<keyword evidence="9 15" id="KW-0418">Kinase</keyword>
<dbReference type="PIRSF" id="PIRSF004491">
    <property type="entry name" value="FAD_Synth"/>
    <property type="match status" value="1"/>
</dbReference>
<dbReference type="InterPro" id="IPR002606">
    <property type="entry name" value="Riboflavin_kinase_bac"/>
</dbReference>
<evidence type="ECO:0000256" key="11">
    <source>
        <dbReference type="ARBA" id="ARBA00022840"/>
    </source>
</evidence>
<dbReference type="SMART" id="SM00904">
    <property type="entry name" value="Flavokinase"/>
    <property type="match status" value="1"/>
</dbReference>
<evidence type="ECO:0000256" key="7">
    <source>
        <dbReference type="ARBA" id="ARBA00022695"/>
    </source>
</evidence>
<dbReference type="GO" id="GO:0003919">
    <property type="term" value="F:FMN adenylyltransferase activity"/>
    <property type="evidence" value="ECO:0007669"/>
    <property type="project" value="UniProtKB-UniRule"/>
</dbReference>
<dbReference type="NCBIfam" id="NF004160">
    <property type="entry name" value="PRK05627.1-3"/>
    <property type="match status" value="1"/>
</dbReference>
<dbReference type="NCBIfam" id="TIGR00083">
    <property type="entry name" value="ribF"/>
    <property type="match status" value="1"/>
</dbReference>
<evidence type="ECO:0000259" key="16">
    <source>
        <dbReference type="SMART" id="SM00904"/>
    </source>
</evidence>
<evidence type="ECO:0000256" key="3">
    <source>
        <dbReference type="ARBA" id="ARBA00005201"/>
    </source>
</evidence>
<evidence type="ECO:0000256" key="8">
    <source>
        <dbReference type="ARBA" id="ARBA00022741"/>
    </source>
</evidence>
<evidence type="ECO:0000256" key="9">
    <source>
        <dbReference type="ARBA" id="ARBA00022777"/>
    </source>
</evidence>
<keyword evidence="4 15" id="KW-0285">Flavoprotein</keyword>
<keyword evidence="8 15" id="KW-0547">Nucleotide-binding</keyword>
<evidence type="ECO:0000256" key="1">
    <source>
        <dbReference type="ARBA" id="ARBA00002121"/>
    </source>
</evidence>
<comment type="pathway">
    <text evidence="2 15">Cofactor biosynthesis; FAD biosynthesis; FAD from FMN: step 1/1.</text>
</comment>
<dbReference type="Pfam" id="PF01687">
    <property type="entry name" value="Flavokinase"/>
    <property type="match status" value="1"/>
</dbReference>
<evidence type="ECO:0000256" key="13">
    <source>
        <dbReference type="ARBA" id="ARBA00047880"/>
    </source>
</evidence>
<sequence>MKVYRDVSQFNVAKPILTVGSFDGVHLGHRKVIDRLNEIAASKNGESVIFTFAPHPRVVLSPQQNDLRLLTTLDEKIELLEQAGVDHLIVFSFTKDFSELSYTDFVRSILVTQLGIDSLVVGYDHKFGKNRKGDFEMLKGLAMAFGFELEKLDVLLSDDVNVSSTKIRHALQEGDIARANKYLGYPFRLNGTVVEGQKLGRKIQFPTANIETSDPHKIIPGYGVYAVNVLVEGKTYQGMLNIGTRPTINNNADHRSIEVHIFDFDQDIYQKQLELKFLAKVREEQKFGSIDGLRSQLEQDKLDVRHLLKNL</sequence>
<comment type="pathway">
    <text evidence="3 15">Cofactor biosynthesis; FMN biosynthesis; FMN from riboflavin (ATP route): step 1/1.</text>
</comment>
<dbReference type="GO" id="GO:0009398">
    <property type="term" value="P:FMN biosynthetic process"/>
    <property type="evidence" value="ECO:0007669"/>
    <property type="project" value="UniProtKB-UniRule"/>
</dbReference>
<dbReference type="FunFam" id="2.40.30.30:FF:000003">
    <property type="entry name" value="Riboflavin biosynthesis protein"/>
    <property type="match status" value="1"/>
</dbReference>
<dbReference type="EC" id="2.7.7.2" evidence="15"/>
<dbReference type="UniPathway" id="UPA00277">
    <property type="reaction ID" value="UER00407"/>
</dbReference>
<evidence type="ECO:0000256" key="2">
    <source>
        <dbReference type="ARBA" id="ARBA00004726"/>
    </source>
</evidence>
<evidence type="ECO:0000256" key="5">
    <source>
        <dbReference type="ARBA" id="ARBA00022643"/>
    </source>
</evidence>
<dbReference type="InterPro" id="IPR015864">
    <property type="entry name" value="FAD_synthase"/>
</dbReference>
<gene>
    <name evidence="17" type="ORF">SAMN05216283_102241</name>
</gene>
<dbReference type="Gene3D" id="3.40.50.620">
    <property type="entry name" value="HUPs"/>
    <property type="match status" value="1"/>
</dbReference>
<organism evidence="17 18">
    <name type="scientific">Sunxiuqinia elliptica</name>
    <dbReference type="NCBI Taxonomy" id="655355"/>
    <lineage>
        <taxon>Bacteria</taxon>
        <taxon>Pseudomonadati</taxon>
        <taxon>Bacteroidota</taxon>
        <taxon>Bacteroidia</taxon>
        <taxon>Marinilabiliales</taxon>
        <taxon>Prolixibacteraceae</taxon>
        <taxon>Sunxiuqinia</taxon>
    </lineage>
</organism>
<dbReference type="SUPFAM" id="SSF82114">
    <property type="entry name" value="Riboflavin kinase-like"/>
    <property type="match status" value="1"/>
</dbReference>
<dbReference type="InterPro" id="IPR014729">
    <property type="entry name" value="Rossmann-like_a/b/a_fold"/>
</dbReference>
<comment type="catalytic activity">
    <reaction evidence="14 15">
        <text>FMN + ATP + H(+) = FAD + diphosphate</text>
        <dbReference type="Rhea" id="RHEA:17237"/>
        <dbReference type="ChEBI" id="CHEBI:15378"/>
        <dbReference type="ChEBI" id="CHEBI:30616"/>
        <dbReference type="ChEBI" id="CHEBI:33019"/>
        <dbReference type="ChEBI" id="CHEBI:57692"/>
        <dbReference type="ChEBI" id="CHEBI:58210"/>
        <dbReference type="EC" id="2.7.7.2"/>
    </reaction>
</comment>
<dbReference type="InterPro" id="IPR023468">
    <property type="entry name" value="Riboflavin_kinase"/>
</dbReference>
<dbReference type="CDD" id="cd02064">
    <property type="entry name" value="FAD_synthetase_N"/>
    <property type="match status" value="1"/>
</dbReference>
<evidence type="ECO:0000313" key="18">
    <source>
        <dbReference type="Proteomes" id="UP000198964"/>
    </source>
</evidence>
<keyword evidence="5 15" id="KW-0288">FMN</keyword>
<dbReference type="GO" id="GO:0008531">
    <property type="term" value="F:riboflavin kinase activity"/>
    <property type="evidence" value="ECO:0007669"/>
    <property type="project" value="UniProtKB-UniRule"/>
</dbReference>
<evidence type="ECO:0000256" key="14">
    <source>
        <dbReference type="ARBA" id="ARBA00049494"/>
    </source>
</evidence>
<dbReference type="FunFam" id="3.40.50.620:FF:000021">
    <property type="entry name" value="Riboflavin biosynthesis protein"/>
    <property type="match status" value="1"/>
</dbReference>
<evidence type="ECO:0000256" key="4">
    <source>
        <dbReference type="ARBA" id="ARBA00022630"/>
    </source>
</evidence>
<dbReference type="RefSeq" id="WP_093918916.1">
    <property type="nucleotide sequence ID" value="NZ_FONW01000002.1"/>
</dbReference>
<evidence type="ECO:0000256" key="15">
    <source>
        <dbReference type="PIRNR" id="PIRNR004491"/>
    </source>
</evidence>
<dbReference type="InterPro" id="IPR015865">
    <property type="entry name" value="Riboflavin_kinase_bac/euk"/>
</dbReference>
<evidence type="ECO:0000256" key="6">
    <source>
        <dbReference type="ARBA" id="ARBA00022679"/>
    </source>
</evidence>
<evidence type="ECO:0000256" key="12">
    <source>
        <dbReference type="ARBA" id="ARBA00023268"/>
    </source>
</evidence>
<comment type="catalytic activity">
    <reaction evidence="13 15">
        <text>riboflavin + ATP = FMN + ADP + H(+)</text>
        <dbReference type="Rhea" id="RHEA:14357"/>
        <dbReference type="ChEBI" id="CHEBI:15378"/>
        <dbReference type="ChEBI" id="CHEBI:30616"/>
        <dbReference type="ChEBI" id="CHEBI:57986"/>
        <dbReference type="ChEBI" id="CHEBI:58210"/>
        <dbReference type="ChEBI" id="CHEBI:456216"/>
        <dbReference type="EC" id="2.7.1.26"/>
    </reaction>
</comment>
<dbReference type="STRING" id="655355.SAMN05216283_102241"/>
<comment type="function">
    <text evidence="1">Catalyzes the phosphorylation of riboflavin to FMN followed by the adenylation of FMN to FAD.</text>
</comment>
<keyword evidence="10 15" id="KW-0274">FAD</keyword>
<reference evidence="17 18" key="1">
    <citation type="submission" date="2016-10" db="EMBL/GenBank/DDBJ databases">
        <authorList>
            <person name="de Groot N.N."/>
        </authorList>
    </citation>
    <scope>NUCLEOTIDE SEQUENCE [LARGE SCALE GENOMIC DNA]</scope>
    <source>
        <strain evidence="17 18">CGMCC 1.9156</strain>
    </source>
</reference>
<dbReference type="GO" id="GO:0006747">
    <property type="term" value="P:FAD biosynthetic process"/>
    <property type="evidence" value="ECO:0007669"/>
    <property type="project" value="UniProtKB-UniRule"/>
</dbReference>
<dbReference type="EMBL" id="FONW01000002">
    <property type="protein sequence ID" value="SFE96736.1"/>
    <property type="molecule type" value="Genomic_DNA"/>
</dbReference>
<name>A0A1I2EW90_9BACT</name>
<dbReference type="EC" id="2.7.1.26" evidence="15"/>
<dbReference type="GO" id="GO:0009231">
    <property type="term" value="P:riboflavin biosynthetic process"/>
    <property type="evidence" value="ECO:0007669"/>
    <property type="project" value="InterPro"/>
</dbReference>
<dbReference type="UniPathway" id="UPA00276">
    <property type="reaction ID" value="UER00406"/>
</dbReference>
<dbReference type="Pfam" id="PF06574">
    <property type="entry name" value="FAD_syn"/>
    <property type="match status" value="1"/>
</dbReference>
<accession>A0A1I2EW90</accession>
<dbReference type="Gene3D" id="2.40.30.30">
    <property type="entry name" value="Riboflavin kinase-like"/>
    <property type="match status" value="1"/>
</dbReference>
<dbReference type="NCBIfam" id="NF004162">
    <property type="entry name" value="PRK05627.1-5"/>
    <property type="match status" value="1"/>
</dbReference>
<evidence type="ECO:0000313" key="17">
    <source>
        <dbReference type="EMBL" id="SFE96736.1"/>
    </source>
</evidence>
<dbReference type="SUPFAM" id="SSF52374">
    <property type="entry name" value="Nucleotidylyl transferase"/>
    <property type="match status" value="1"/>
</dbReference>
<dbReference type="InterPro" id="IPR023465">
    <property type="entry name" value="Riboflavin_kinase_dom_sf"/>
</dbReference>
<keyword evidence="12" id="KW-0511">Multifunctional enzyme</keyword>
<proteinExistence type="inferred from homology"/>
<dbReference type="PANTHER" id="PTHR22749:SF6">
    <property type="entry name" value="RIBOFLAVIN KINASE"/>
    <property type="match status" value="1"/>
</dbReference>
<feature type="domain" description="Riboflavin kinase" evidence="16">
    <location>
        <begin position="182"/>
        <end position="309"/>
    </location>
</feature>
<comment type="similarity">
    <text evidence="15">Belongs to the ribF family.</text>
</comment>
<dbReference type="AlphaFoldDB" id="A0A1I2EW90"/>
<dbReference type="Proteomes" id="UP000198964">
    <property type="component" value="Unassembled WGS sequence"/>
</dbReference>
<dbReference type="PANTHER" id="PTHR22749">
    <property type="entry name" value="RIBOFLAVIN KINASE/FMN ADENYLYLTRANSFERASE"/>
    <property type="match status" value="1"/>
</dbReference>
<keyword evidence="7 15" id="KW-0548">Nucleotidyltransferase</keyword>
<keyword evidence="11 15" id="KW-0067">ATP-binding</keyword>
<keyword evidence="6 15" id="KW-0808">Transferase</keyword>
<keyword evidence="18" id="KW-1185">Reference proteome</keyword>
<evidence type="ECO:0000256" key="10">
    <source>
        <dbReference type="ARBA" id="ARBA00022827"/>
    </source>
</evidence>